<proteinExistence type="predicted"/>
<accession>A0A0E9VJ78</accession>
<evidence type="ECO:0000313" key="1">
    <source>
        <dbReference type="EMBL" id="JAH78056.1"/>
    </source>
</evidence>
<sequence>MLIDRLRNSQRISVTVLK</sequence>
<protein>
    <submittedName>
        <fullName evidence="1">Uncharacterized protein</fullName>
    </submittedName>
</protein>
<reference evidence="1" key="1">
    <citation type="submission" date="2014-11" db="EMBL/GenBank/DDBJ databases">
        <authorList>
            <person name="Amaro Gonzalez C."/>
        </authorList>
    </citation>
    <scope>NUCLEOTIDE SEQUENCE</scope>
</reference>
<name>A0A0E9VJ78_ANGAN</name>
<reference evidence="1" key="2">
    <citation type="journal article" date="2015" name="Fish Shellfish Immunol.">
        <title>Early steps in the European eel (Anguilla anguilla)-Vibrio vulnificus interaction in the gills: Role of the RtxA13 toxin.</title>
        <authorList>
            <person name="Callol A."/>
            <person name="Pajuelo D."/>
            <person name="Ebbesson L."/>
            <person name="Teles M."/>
            <person name="MacKenzie S."/>
            <person name="Amaro C."/>
        </authorList>
    </citation>
    <scope>NUCLEOTIDE SEQUENCE</scope>
</reference>
<organism evidence="1">
    <name type="scientific">Anguilla anguilla</name>
    <name type="common">European freshwater eel</name>
    <name type="synonym">Muraena anguilla</name>
    <dbReference type="NCBI Taxonomy" id="7936"/>
    <lineage>
        <taxon>Eukaryota</taxon>
        <taxon>Metazoa</taxon>
        <taxon>Chordata</taxon>
        <taxon>Craniata</taxon>
        <taxon>Vertebrata</taxon>
        <taxon>Euteleostomi</taxon>
        <taxon>Actinopterygii</taxon>
        <taxon>Neopterygii</taxon>
        <taxon>Teleostei</taxon>
        <taxon>Anguilliformes</taxon>
        <taxon>Anguillidae</taxon>
        <taxon>Anguilla</taxon>
    </lineage>
</organism>
<dbReference type="EMBL" id="GBXM01030521">
    <property type="protein sequence ID" value="JAH78056.1"/>
    <property type="molecule type" value="Transcribed_RNA"/>
</dbReference>
<dbReference type="AlphaFoldDB" id="A0A0E9VJ78"/>